<dbReference type="Proteomes" id="UP000294498">
    <property type="component" value="Unassembled WGS sequence"/>
</dbReference>
<proteinExistence type="predicted"/>
<dbReference type="InterPro" id="IPR001509">
    <property type="entry name" value="Epimerase_deHydtase"/>
</dbReference>
<dbReference type="CDD" id="cd05262">
    <property type="entry name" value="SDR_a7"/>
    <property type="match status" value="1"/>
</dbReference>
<dbReference type="RefSeq" id="WP_133993978.1">
    <property type="nucleotide sequence ID" value="NZ_SODV01000001.1"/>
</dbReference>
<dbReference type="EMBL" id="SODV01000001">
    <property type="protein sequence ID" value="TDX01445.1"/>
    <property type="molecule type" value="Genomic_DNA"/>
</dbReference>
<dbReference type="InterPro" id="IPR051783">
    <property type="entry name" value="NAD(P)-dependent_oxidoreduct"/>
</dbReference>
<protein>
    <submittedName>
        <fullName evidence="2">Nucleoside-diphosphate-sugar epimerase</fullName>
    </submittedName>
</protein>
<gene>
    <name evidence="2" type="ORF">EDB95_2480</name>
</gene>
<dbReference type="PANTHER" id="PTHR48079">
    <property type="entry name" value="PROTEIN YEEZ"/>
    <property type="match status" value="1"/>
</dbReference>
<evidence type="ECO:0000259" key="1">
    <source>
        <dbReference type="Pfam" id="PF01370"/>
    </source>
</evidence>
<name>A0A4R8DVE6_9BACT</name>
<evidence type="ECO:0000313" key="2">
    <source>
        <dbReference type="EMBL" id="TDX01445.1"/>
    </source>
</evidence>
<feature type="domain" description="NAD-dependent epimerase/dehydratase" evidence="1">
    <location>
        <begin position="3"/>
        <end position="213"/>
    </location>
</feature>
<dbReference type="GO" id="GO:0004029">
    <property type="term" value="F:aldehyde dehydrogenase (NAD+) activity"/>
    <property type="evidence" value="ECO:0007669"/>
    <property type="project" value="TreeGrafter"/>
</dbReference>
<organism evidence="2 3">
    <name type="scientific">Dinghuibacter silviterrae</name>
    <dbReference type="NCBI Taxonomy" id="1539049"/>
    <lineage>
        <taxon>Bacteria</taxon>
        <taxon>Pseudomonadati</taxon>
        <taxon>Bacteroidota</taxon>
        <taxon>Chitinophagia</taxon>
        <taxon>Chitinophagales</taxon>
        <taxon>Chitinophagaceae</taxon>
        <taxon>Dinghuibacter</taxon>
    </lineage>
</organism>
<dbReference type="PANTHER" id="PTHR48079:SF6">
    <property type="entry name" value="NAD(P)-BINDING DOMAIN-CONTAINING PROTEIN-RELATED"/>
    <property type="match status" value="1"/>
</dbReference>
<sequence length="290" mass="30270">MRVFITGATGFIGSALVPDLIKSGHQVLGLARTEAAVDALAAVGAEAHRGALEDLESLRSGAAGADAVIHLGFIHDFSKFAENCEVDRRAILALGEGLGSGRGPLIVTSGTGMGVSGGPRTEMEAPHPSFAHVPRVSEATADVVAAQGVPVSVVRLPQVHDRDKHGLVSLAIDIARQKGVSAYIGEGLNRWPAAYRFDAARVYHLALEKGLAGARYHAVGEEGVPLKAIAEAIGRRLDLPVVSLSPEQAGEHFGFLAAFMGIDMPASSALTQEWLGWRPTGPGMISDIEP</sequence>
<keyword evidence="3" id="KW-1185">Reference proteome</keyword>
<comment type="caution">
    <text evidence="2">The sequence shown here is derived from an EMBL/GenBank/DDBJ whole genome shotgun (WGS) entry which is preliminary data.</text>
</comment>
<dbReference type="InterPro" id="IPR036291">
    <property type="entry name" value="NAD(P)-bd_dom_sf"/>
</dbReference>
<reference evidence="2 3" key="1">
    <citation type="submission" date="2019-03" db="EMBL/GenBank/DDBJ databases">
        <title>Genomic Encyclopedia of Type Strains, Phase IV (KMG-IV): sequencing the most valuable type-strain genomes for metagenomic binning, comparative biology and taxonomic classification.</title>
        <authorList>
            <person name="Goeker M."/>
        </authorList>
    </citation>
    <scope>NUCLEOTIDE SEQUENCE [LARGE SCALE GENOMIC DNA]</scope>
    <source>
        <strain evidence="2 3">DSM 100059</strain>
    </source>
</reference>
<accession>A0A4R8DVE6</accession>
<dbReference type="GO" id="GO:0005737">
    <property type="term" value="C:cytoplasm"/>
    <property type="evidence" value="ECO:0007669"/>
    <property type="project" value="TreeGrafter"/>
</dbReference>
<evidence type="ECO:0000313" key="3">
    <source>
        <dbReference type="Proteomes" id="UP000294498"/>
    </source>
</evidence>
<dbReference type="Pfam" id="PF01370">
    <property type="entry name" value="Epimerase"/>
    <property type="match status" value="1"/>
</dbReference>
<dbReference type="Gene3D" id="3.40.50.720">
    <property type="entry name" value="NAD(P)-binding Rossmann-like Domain"/>
    <property type="match status" value="1"/>
</dbReference>
<dbReference type="SUPFAM" id="SSF51735">
    <property type="entry name" value="NAD(P)-binding Rossmann-fold domains"/>
    <property type="match status" value="1"/>
</dbReference>
<dbReference type="AlphaFoldDB" id="A0A4R8DVE6"/>
<dbReference type="OrthoDB" id="9807212at2"/>